<dbReference type="Gene3D" id="3.60.40.10">
    <property type="entry name" value="PPM-type phosphatase domain"/>
    <property type="match status" value="1"/>
</dbReference>
<dbReference type="InterPro" id="IPR001789">
    <property type="entry name" value="Sig_transdc_resp-reg_receiver"/>
</dbReference>
<dbReference type="SUPFAM" id="SSF81606">
    <property type="entry name" value="PP2C-like"/>
    <property type="match status" value="1"/>
</dbReference>
<evidence type="ECO:0000259" key="3">
    <source>
        <dbReference type="PROSITE" id="PS50110"/>
    </source>
</evidence>
<dbReference type="Gene3D" id="3.40.50.2300">
    <property type="match status" value="1"/>
</dbReference>
<dbReference type="InterPro" id="IPR001932">
    <property type="entry name" value="PPM-type_phosphatase-like_dom"/>
</dbReference>
<dbReference type="Pfam" id="PF07228">
    <property type="entry name" value="SpoIIE"/>
    <property type="match status" value="1"/>
</dbReference>
<sequence>MTRNTPHILVVDSNNATLKYIEFTLTGIGYKSTLAKDGLEAIEKAKNQHFDLIISDIYLPLMSGNDLVRLIRKTPEYRLTPFIFLSDNNEEETWIQNLNDGADDFITKPFKQEVFISKIKAHIKKTQIRKEITDSSIKNKLNFDKGNIVYCTPKDIKFKLPQQYLKTPIKHVHSDKELFTCLRKEQVWRIMIDDNATWAISILDKISKTIEGLIPIDILISDCRDTEKFDYLLTNHIDSFLYKQLDERLIIHQINSSIQQELNLKNKYFNALNTAAKQSPIRFENQYNEDISDFNIQVIHQAYNKLAGGDFYETFSVDSQKKIIVIGDVMGKKWDAWFFVPAYIAYIRSTINFFLSREEFDFIKSPGKFLKIINQSIFKDLKLSEVFTTLSIVTVCSQTSKVSIASAGALQPLFYNAKENKLTQLNIVGTLLGVIPDAHYLSLIQNFNQGDKLLLYTDGYIEAVNDRTGNMIGDEVFLESIHQIMGKASIHLSDIEYQLIHSLNISKFDDDRTLFLVQKN</sequence>
<keyword evidence="1 2" id="KW-0597">Phosphoprotein</keyword>
<reference evidence="4 5" key="1">
    <citation type="submission" date="2018-07" db="EMBL/GenBank/DDBJ databases">
        <title>Draft genome sequence of Ancylomarina sp. M1P.</title>
        <authorList>
            <person name="Yadav S."/>
            <person name="Villanueva L."/>
            <person name="Damste J.S.S."/>
        </authorList>
    </citation>
    <scope>NUCLEOTIDE SEQUENCE [LARGE SCALE GENOMIC DNA]</scope>
    <source>
        <strain evidence="4 5">M1P</strain>
    </source>
</reference>
<dbReference type="Pfam" id="PF00072">
    <property type="entry name" value="Response_reg"/>
    <property type="match status" value="1"/>
</dbReference>
<dbReference type="PROSITE" id="PS50110">
    <property type="entry name" value="RESPONSE_REGULATORY"/>
    <property type="match status" value="1"/>
</dbReference>
<feature type="modified residue" description="4-aspartylphosphate" evidence="2">
    <location>
        <position position="56"/>
    </location>
</feature>
<gene>
    <name evidence="4" type="ORF">DWB61_14455</name>
</gene>
<feature type="domain" description="Response regulatory" evidence="3">
    <location>
        <begin position="7"/>
        <end position="123"/>
    </location>
</feature>
<dbReference type="EMBL" id="QQWG01000017">
    <property type="protein sequence ID" value="RRG19746.1"/>
    <property type="molecule type" value="Genomic_DNA"/>
</dbReference>
<dbReference type="SUPFAM" id="SSF52172">
    <property type="entry name" value="CheY-like"/>
    <property type="match status" value="1"/>
</dbReference>
<dbReference type="OrthoDB" id="9763484at2"/>
<evidence type="ECO:0000313" key="4">
    <source>
        <dbReference type="EMBL" id="RRG19746.1"/>
    </source>
</evidence>
<accession>A0A425XY85</accession>
<proteinExistence type="predicted"/>
<dbReference type="AlphaFoldDB" id="A0A425XY85"/>
<dbReference type="InterPro" id="IPR036457">
    <property type="entry name" value="PPM-type-like_dom_sf"/>
</dbReference>
<dbReference type="PANTHER" id="PTHR44591">
    <property type="entry name" value="STRESS RESPONSE REGULATOR PROTEIN 1"/>
    <property type="match status" value="1"/>
</dbReference>
<dbReference type="RefSeq" id="WP_125031596.1">
    <property type="nucleotide sequence ID" value="NZ_JAPXVP010000016.1"/>
</dbReference>
<dbReference type="GO" id="GO:0000160">
    <property type="term" value="P:phosphorelay signal transduction system"/>
    <property type="evidence" value="ECO:0007669"/>
    <property type="project" value="InterPro"/>
</dbReference>
<evidence type="ECO:0000256" key="1">
    <source>
        <dbReference type="ARBA" id="ARBA00022553"/>
    </source>
</evidence>
<dbReference type="PANTHER" id="PTHR44591:SF25">
    <property type="entry name" value="CHEMOTAXIS TWO-COMPONENT RESPONSE REGULATOR"/>
    <property type="match status" value="1"/>
</dbReference>
<protein>
    <submittedName>
        <fullName evidence="4">Fused response regulator/phosphatase</fullName>
    </submittedName>
</protein>
<evidence type="ECO:0000313" key="5">
    <source>
        <dbReference type="Proteomes" id="UP000285794"/>
    </source>
</evidence>
<comment type="caution">
    <text evidence="4">The sequence shown here is derived from an EMBL/GenBank/DDBJ whole genome shotgun (WGS) entry which is preliminary data.</text>
</comment>
<evidence type="ECO:0000256" key="2">
    <source>
        <dbReference type="PROSITE-ProRule" id="PRU00169"/>
    </source>
</evidence>
<organism evidence="4 5">
    <name type="scientific">Ancylomarina euxinus</name>
    <dbReference type="NCBI Taxonomy" id="2283627"/>
    <lineage>
        <taxon>Bacteria</taxon>
        <taxon>Pseudomonadati</taxon>
        <taxon>Bacteroidota</taxon>
        <taxon>Bacteroidia</taxon>
        <taxon>Marinilabiliales</taxon>
        <taxon>Marinifilaceae</taxon>
        <taxon>Ancylomarina</taxon>
    </lineage>
</organism>
<dbReference type="Proteomes" id="UP000285794">
    <property type="component" value="Unassembled WGS sequence"/>
</dbReference>
<name>A0A425XY85_9BACT</name>
<keyword evidence="5" id="KW-1185">Reference proteome</keyword>
<dbReference type="SMART" id="SM00448">
    <property type="entry name" value="REC"/>
    <property type="match status" value="1"/>
</dbReference>
<dbReference type="InterPro" id="IPR011006">
    <property type="entry name" value="CheY-like_superfamily"/>
</dbReference>
<dbReference type="SMART" id="SM00331">
    <property type="entry name" value="PP2C_SIG"/>
    <property type="match status" value="1"/>
</dbReference>
<dbReference type="InterPro" id="IPR050595">
    <property type="entry name" value="Bact_response_regulator"/>
</dbReference>